<dbReference type="InterPro" id="IPR020846">
    <property type="entry name" value="MFS_dom"/>
</dbReference>
<dbReference type="PANTHER" id="PTHR42910">
    <property type="entry name" value="TRANSPORTER SCO4007-RELATED"/>
    <property type="match status" value="1"/>
</dbReference>
<feature type="transmembrane region" description="Helical" evidence="5">
    <location>
        <begin position="148"/>
        <end position="167"/>
    </location>
</feature>
<dbReference type="EMBL" id="JAAXOO010000007">
    <property type="protein sequence ID" value="NKY36710.1"/>
    <property type="molecule type" value="Genomic_DNA"/>
</dbReference>
<feature type="transmembrane region" description="Helical" evidence="5">
    <location>
        <begin position="91"/>
        <end position="110"/>
    </location>
</feature>
<feature type="transmembrane region" description="Helical" evidence="5">
    <location>
        <begin position="316"/>
        <end position="332"/>
    </location>
</feature>
<keyword evidence="2 5" id="KW-0812">Transmembrane</keyword>
<feature type="domain" description="Major facilitator superfamily (MFS) profile" evidence="6">
    <location>
        <begin position="25"/>
        <end position="402"/>
    </location>
</feature>
<dbReference type="AlphaFoldDB" id="A0A846XPU5"/>
<keyword evidence="8" id="KW-1185">Reference proteome</keyword>
<comment type="subcellular location">
    <subcellularLocation>
        <location evidence="1">Cell membrane</location>
        <topology evidence="1">Multi-pass membrane protein</topology>
    </subcellularLocation>
</comment>
<sequence length="409" mass="42020">MHLTTAARPHPVADPSEARGLSRGLLLLMSVATGLIVAGNYFAQPLLNAIRGDFGLSTGTAALIVTAAQAGYALGLFLLLPLADLFERRRLAVTLYGATAFFLLVCGIAGNSVVLLAATALAAFTSVAAQVLVTFAVALSTPQRRGRVVGTVMSGLLIGSLLARTVAGLLSEVGGWRTVYWFGAAALAVVAVALWRSLPTVYAPVGMSYPALLWSTVGLLRTNSVLRRRAGLGALSMAAFTLFWTGATFLLAGPGYQWSEATIGFLGLVGIAGTVATLLSGRLADRGQVHRVAGAGAALLVAAWIVLAAGAHSLPALIAGAIVLTVGQQSLLNSNQNVLYALAPELRNRLNSAFMTAFFLGGAAGSALTAVAWNRAGWIGVAVAGGGLATATVLLWAADRMLGRSTRTQ</sequence>
<feature type="transmembrane region" description="Helical" evidence="5">
    <location>
        <begin position="230"/>
        <end position="252"/>
    </location>
</feature>
<dbReference type="RefSeq" id="WP_068039086.1">
    <property type="nucleotide sequence ID" value="NZ_JAAXOO010000007.1"/>
</dbReference>
<evidence type="ECO:0000256" key="4">
    <source>
        <dbReference type="ARBA" id="ARBA00023136"/>
    </source>
</evidence>
<dbReference type="Proteomes" id="UP000565715">
    <property type="component" value="Unassembled WGS sequence"/>
</dbReference>
<evidence type="ECO:0000259" key="6">
    <source>
        <dbReference type="PROSITE" id="PS50850"/>
    </source>
</evidence>
<keyword evidence="3 5" id="KW-1133">Transmembrane helix</keyword>
<feature type="transmembrane region" description="Helical" evidence="5">
    <location>
        <begin position="258"/>
        <end position="280"/>
    </location>
</feature>
<evidence type="ECO:0000256" key="2">
    <source>
        <dbReference type="ARBA" id="ARBA00022692"/>
    </source>
</evidence>
<evidence type="ECO:0000313" key="7">
    <source>
        <dbReference type="EMBL" id="NKY36710.1"/>
    </source>
</evidence>
<protein>
    <submittedName>
        <fullName evidence="7">MFS transporter</fullName>
    </submittedName>
</protein>
<dbReference type="GO" id="GO:0005886">
    <property type="term" value="C:plasma membrane"/>
    <property type="evidence" value="ECO:0007669"/>
    <property type="project" value="UniProtKB-SubCell"/>
</dbReference>
<comment type="caution">
    <text evidence="7">The sequence shown here is derived from an EMBL/GenBank/DDBJ whole genome shotgun (WGS) entry which is preliminary data.</text>
</comment>
<reference evidence="7 8" key="1">
    <citation type="submission" date="2020-04" db="EMBL/GenBank/DDBJ databases">
        <title>MicrobeNet Type strains.</title>
        <authorList>
            <person name="Nicholson A.C."/>
        </authorList>
    </citation>
    <scope>NUCLEOTIDE SEQUENCE [LARGE SCALE GENOMIC DNA]</scope>
    <source>
        <strain evidence="7 8">DSM 45078</strain>
    </source>
</reference>
<feature type="transmembrane region" description="Helical" evidence="5">
    <location>
        <begin position="353"/>
        <end position="373"/>
    </location>
</feature>
<feature type="transmembrane region" description="Helical" evidence="5">
    <location>
        <begin position="379"/>
        <end position="398"/>
    </location>
</feature>
<organism evidence="7 8">
    <name type="scientific">Nocardia speluncae</name>
    <dbReference type="NCBI Taxonomy" id="419477"/>
    <lineage>
        <taxon>Bacteria</taxon>
        <taxon>Bacillati</taxon>
        <taxon>Actinomycetota</taxon>
        <taxon>Actinomycetes</taxon>
        <taxon>Mycobacteriales</taxon>
        <taxon>Nocardiaceae</taxon>
        <taxon>Nocardia</taxon>
    </lineage>
</organism>
<evidence type="ECO:0000256" key="5">
    <source>
        <dbReference type="SAM" id="Phobius"/>
    </source>
</evidence>
<dbReference type="Pfam" id="PF07690">
    <property type="entry name" value="MFS_1"/>
    <property type="match status" value="1"/>
</dbReference>
<feature type="transmembrane region" description="Helical" evidence="5">
    <location>
        <begin position="25"/>
        <end position="43"/>
    </location>
</feature>
<feature type="transmembrane region" description="Helical" evidence="5">
    <location>
        <begin position="116"/>
        <end position="139"/>
    </location>
</feature>
<proteinExistence type="predicted"/>
<accession>A0A846XPU5</accession>
<dbReference type="SUPFAM" id="SSF103473">
    <property type="entry name" value="MFS general substrate transporter"/>
    <property type="match status" value="1"/>
</dbReference>
<dbReference type="InterPro" id="IPR036259">
    <property type="entry name" value="MFS_trans_sf"/>
</dbReference>
<gene>
    <name evidence="7" type="ORF">HGA13_27090</name>
</gene>
<dbReference type="PANTHER" id="PTHR42910:SF1">
    <property type="entry name" value="MAJOR FACILITATOR SUPERFAMILY (MFS) PROFILE DOMAIN-CONTAINING PROTEIN"/>
    <property type="match status" value="1"/>
</dbReference>
<evidence type="ECO:0000313" key="8">
    <source>
        <dbReference type="Proteomes" id="UP000565715"/>
    </source>
</evidence>
<dbReference type="InterPro" id="IPR011701">
    <property type="entry name" value="MFS"/>
</dbReference>
<dbReference type="CDD" id="cd17324">
    <property type="entry name" value="MFS_NepI_like"/>
    <property type="match status" value="1"/>
</dbReference>
<name>A0A846XPU5_9NOCA</name>
<dbReference type="PROSITE" id="PS50850">
    <property type="entry name" value="MFS"/>
    <property type="match status" value="1"/>
</dbReference>
<dbReference type="GO" id="GO:0022857">
    <property type="term" value="F:transmembrane transporter activity"/>
    <property type="evidence" value="ECO:0007669"/>
    <property type="project" value="InterPro"/>
</dbReference>
<evidence type="ECO:0000256" key="3">
    <source>
        <dbReference type="ARBA" id="ARBA00022989"/>
    </source>
</evidence>
<keyword evidence="4 5" id="KW-0472">Membrane</keyword>
<feature type="transmembrane region" description="Helical" evidence="5">
    <location>
        <begin position="55"/>
        <end position="79"/>
    </location>
</feature>
<feature type="transmembrane region" description="Helical" evidence="5">
    <location>
        <begin position="292"/>
        <end position="310"/>
    </location>
</feature>
<feature type="transmembrane region" description="Helical" evidence="5">
    <location>
        <begin position="179"/>
        <end position="198"/>
    </location>
</feature>
<evidence type="ECO:0000256" key="1">
    <source>
        <dbReference type="ARBA" id="ARBA00004651"/>
    </source>
</evidence>
<dbReference type="Gene3D" id="1.20.1250.20">
    <property type="entry name" value="MFS general substrate transporter like domains"/>
    <property type="match status" value="1"/>
</dbReference>